<reference evidence="3 4" key="1">
    <citation type="journal article" date="2016" name="Front. Microbiol.">
        <title>Comprehensive Phylogenetic Analysis of Bovine Non-aureus Staphylococci Species Based on Whole-Genome Sequencing.</title>
        <authorList>
            <person name="Naushad S."/>
            <person name="Barkema H.W."/>
            <person name="Luby C."/>
            <person name="Condas L.A."/>
            <person name="Nobrega D.B."/>
            <person name="Carson D.A."/>
            <person name="De Buck J."/>
        </authorList>
    </citation>
    <scope>NUCLEOTIDE SEQUENCE [LARGE SCALE GENOMIC DNA]</scope>
    <source>
        <strain evidence="3 4">SNUC 2204</strain>
    </source>
</reference>
<name>A0A2T4PTK8_9STAP</name>
<keyword evidence="2" id="KW-0472">Membrane</keyword>
<dbReference type="GO" id="GO:0000428">
    <property type="term" value="C:DNA-directed RNA polymerase complex"/>
    <property type="evidence" value="ECO:0007669"/>
    <property type="project" value="UniProtKB-KW"/>
</dbReference>
<feature type="transmembrane region" description="Helical" evidence="2">
    <location>
        <begin position="49"/>
        <end position="71"/>
    </location>
</feature>
<dbReference type="RefSeq" id="WP_107536552.1">
    <property type="nucleotide sequence ID" value="NZ_BMDF01000004.1"/>
</dbReference>
<protein>
    <submittedName>
        <fullName evidence="3">DNA-directed RNA polymerase subunit beta</fullName>
    </submittedName>
</protein>
<sequence>MTETQSSRSDNKQKKSPYKNFKEKIQKNRVETIQGVEVEHRVIPLWIKLLILLVLMILLFIVGTMIGYGILHNPFGVFNPETWQHIFDLTGRSS</sequence>
<dbReference type="InterPro" id="IPR024596">
    <property type="entry name" value="RNApol_su_b/EpuA"/>
</dbReference>
<accession>A0A2T4PTK8</accession>
<evidence type="ECO:0000313" key="4">
    <source>
        <dbReference type="Proteomes" id="UP000241209"/>
    </source>
</evidence>
<keyword evidence="3" id="KW-0240">DNA-directed RNA polymerase</keyword>
<feature type="region of interest" description="Disordered" evidence="1">
    <location>
        <begin position="1"/>
        <end position="20"/>
    </location>
</feature>
<keyword evidence="2" id="KW-0812">Transmembrane</keyword>
<keyword evidence="3" id="KW-0804">Transcription</keyword>
<organism evidence="3 4">
    <name type="scientific">Mammaliicoccus vitulinus</name>
    <dbReference type="NCBI Taxonomy" id="71237"/>
    <lineage>
        <taxon>Bacteria</taxon>
        <taxon>Bacillati</taxon>
        <taxon>Bacillota</taxon>
        <taxon>Bacilli</taxon>
        <taxon>Bacillales</taxon>
        <taxon>Staphylococcaceae</taxon>
        <taxon>Mammaliicoccus</taxon>
    </lineage>
</organism>
<evidence type="ECO:0000256" key="2">
    <source>
        <dbReference type="SAM" id="Phobius"/>
    </source>
</evidence>
<keyword evidence="2" id="KW-1133">Transmembrane helix</keyword>
<proteinExistence type="predicted"/>
<dbReference type="GeneID" id="64117031"/>
<gene>
    <name evidence="3" type="ORF">BU072_07260</name>
</gene>
<evidence type="ECO:0000256" key="1">
    <source>
        <dbReference type="SAM" id="MobiDB-lite"/>
    </source>
</evidence>
<dbReference type="Pfam" id="PF11772">
    <property type="entry name" value="EpuA"/>
    <property type="match status" value="1"/>
</dbReference>
<dbReference type="Proteomes" id="UP000241209">
    <property type="component" value="Unassembled WGS sequence"/>
</dbReference>
<dbReference type="AlphaFoldDB" id="A0A2T4PTK8"/>
<evidence type="ECO:0000313" key="3">
    <source>
        <dbReference type="EMBL" id="PTI29636.1"/>
    </source>
</evidence>
<comment type="caution">
    <text evidence="3">The sequence shown here is derived from an EMBL/GenBank/DDBJ whole genome shotgun (WGS) entry which is preliminary data.</text>
</comment>
<dbReference type="EMBL" id="PZFK01000012">
    <property type="protein sequence ID" value="PTI29636.1"/>
    <property type="molecule type" value="Genomic_DNA"/>
</dbReference>
<dbReference type="OrthoDB" id="2300232at2"/>